<gene>
    <name evidence="2" type="ORF">C8D87_10487</name>
</gene>
<proteinExistence type="predicted"/>
<dbReference type="EMBL" id="QLTT01000004">
    <property type="protein sequence ID" value="RAS65540.1"/>
    <property type="molecule type" value="Genomic_DNA"/>
</dbReference>
<sequence>MWPFRRRSAEPSLPVVRADWRTLPPLQRVVSAHPLINPVSAFSSRLTAWQNPSFLAPLAHAVGPAEPSGSISDVAAPAQEPSEWKPVWGDVSGPSGSGGPVVSRMLAAEPPAPVVSRSAADSAEPGGSALQALGAVAEDSPPPTVGAAVQRSAAEEPPRPVPPSRPRRLGLGEPISSVLQRSAGPDGSEAGRAADPTKATPSAPQRAADSGGAVEPVTPQAGRPSVQRLADAPRTPGLGMPVVRQPSESGAADSAGGSSSSEHAGHGGELTSAGDLDLVPTTGDATAASVSEAGESAPTAGFTDQLPVLDPGVSGTGAGDSSASGVEPGAGSAGPPTDVLQRAVDSSRDVAERAALPMVQRVSGSGISAAGTPGARQSDAGSGTAGLPAVQRVVATSHVSPTTSDVGPSAVQRVAGADHVSPTTSDGGPSAVQRVAETGHVSPTTSDSGSPAVAGTDHVSRTASGGGPPAVQRLVGDAPSLPVLGRPTAADSSATPEASASGGTDLGTGSGTAIPSVQTMGDLGGPSASTTSRPDAPSSSTTADSAVPATANSGGPSAPIAADSAVPSVLTTAHFRAPIATDSAVPSAQTVAGFGASSAPAAADSAVPSVQAAGDFGTPSVQTAADFGASSAPIAADSAVPSVLSAANFGTPSAAIAAGSAMPATANFGGPSAPTAADSAVPSVQTVADFGASSAPIAADSAVPSVLSAANLGAPYASTGPGEPVAQRLVGTAPSLPIVSRTDAAPTAPTATFTEPAPAPAPAVQRLVGSAPPLVQRAPQTPIPPAAAPSAGPLGQAQPALPVVVARAPDPEPAPAPEPVQRVVETTVQRAEAAQPEAPQPGPGAPAGQNADELLRKLYDPLLRRLKADLWLDRERRGALTDL</sequence>
<evidence type="ECO:0000256" key="1">
    <source>
        <dbReference type="SAM" id="MobiDB-lite"/>
    </source>
</evidence>
<organism evidence="2 3">
    <name type="scientific">Lentzea atacamensis</name>
    <dbReference type="NCBI Taxonomy" id="531938"/>
    <lineage>
        <taxon>Bacteria</taxon>
        <taxon>Bacillati</taxon>
        <taxon>Actinomycetota</taxon>
        <taxon>Actinomycetes</taxon>
        <taxon>Pseudonocardiales</taxon>
        <taxon>Pseudonocardiaceae</taxon>
        <taxon>Lentzea</taxon>
    </lineage>
</organism>
<dbReference type="Proteomes" id="UP000248714">
    <property type="component" value="Unassembled WGS sequence"/>
</dbReference>
<reference evidence="2 3" key="1">
    <citation type="submission" date="2018-06" db="EMBL/GenBank/DDBJ databases">
        <title>Genomic Encyclopedia of Type Strains, Phase IV (KMG-IV): sequencing the most valuable type-strain genomes for metagenomic binning, comparative biology and taxonomic classification.</title>
        <authorList>
            <person name="Goeker M."/>
        </authorList>
    </citation>
    <scope>NUCLEOTIDE SEQUENCE [LARGE SCALE GENOMIC DNA]</scope>
    <source>
        <strain evidence="2 3">DSM 45479</strain>
    </source>
</reference>
<evidence type="ECO:0008006" key="4">
    <source>
        <dbReference type="Google" id="ProtNLM"/>
    </source>
</evidence>
<feature type="compositionally biased region" description="Polar residues" evidence="1">
    <location>
        <begin position="397"/>
        <end position="406"/>
    </location>
</feature>
<name>A0ABX9E764_9PSEU</name>
<protein>
    <recommendedName>
        <fullName evidence="4">Syndecan 1</fullName>
    </recommendedName>
</protein>
<feature type="compositionally biased region" description="Low complexity" evidence="1">
    <location>
        <begin position="534"/>
        <end position="551"/>
    </location>
</feature>
<accession>A0ABX9E764</accession>
<feature type="compositionally biased region" description="Low complexity" evidence="1">
    <location>
        <begin position="247"/>
        <end position="262"/>
    </location>
</feature>
<feature type="compositionally biased region" description="Low complexity" evidence="1">
    <location>
        <begin position="828"/>
        <end position="837"/>
    </location>
</feature>
<evidence type="ECO:0000313" key="2">
    <source>
        <dbReference type="EMBL" id="RAS65540.1"/>
    </source>
</evidence>
<feature type="region of interest" description="Disordered" evidence="1">
    <location>
        <begin position="83"/>
        <end position="104"/>
    </location>
</feature>
<comment type="caution">
    <text evidence="2">The sequence shown here is derived from an EMBL/GenBank/DDBJ whole genome shotgun (WGS) entry which is preliminary data.</text>
</comment>
<feature type="region of interest" description="Disordered" evidence="1">
    <location>
        <begin position="828"/>
        <end position="852"/>
    </location>
</feature>
<keyword evidence="3" id="KW-1185">Reference proteome</keyword>
<evidence type="ECO:0000313" key="3">
    <source>
        <dbReference type="Proteomes" id="UP000248714"/>
    </source>
</evidence>
<feature type="region of interest" description="Disordered" evidence="1">
    <location>
        <begin position="137"/>
        <end position="559"/>
    </location>
</feature>